<sequence>MPYSKDSIAKIREMSELRDTIDRLDSDLIALLKLRFQCMNAAARIKSEKSAVRDEKRKAEVLENVKQLASAAGIPVPTMAAIWEMLIETSISYELEKWDQIRGS</sequence>
<dbReference type="SUPFAM" id="SSF48600">
    <property type="entry name" value="Chorismate mutase II"/>
    <property type="match status" value="1"/>
</dbReference>
<keyword evidence="2" id="KW-0413">Isomerase</keyword>
<gene>
    <name evidence="4" type="ORF">J4G78_17520</name>
</gene>
<evidence type="ECO:0000256" key="1">
    <source>
        <dbReference type="ARBA" id="ARBA00012404"/>
    </source>
</evidence>
<dbReference type="PANTHER" id="PTHR38041:SF1">
    <property type="entry name" value="CHORISMATE MUTASE"/>
    <property type="match status" value="1"/>
</dbReference>
<accession>A0ABX7T338</accession>
<dbReference type="EC" id="5.4.99.5" evidence="1"/>
<evidence type="ECO:0000313" key="4">
    <source>
        <dbReference type="EMBL" id="QTD55951.1"/>
    </source>
</evidence>
<keyword evidence="5" id="KW-1185">Reference proteome</keyword>
<organism evidence="4 5">
    <name type="scientific">Parasphingorhabdus cellanae</name>
    <dbReference type="NCBI Taxonomy" id="2806553"/>
    <lineage>
        <taxon>Bacteria</taxon>
        <taxon>Pseudomonadati</taxon>
        <taxon>Pseudomonadota</taxon>
        <taxon>Alphaproteobacteria</taxon>
        <taxon>Sphingomonadales</taxon>
        <taxon>Sphingomonadaceae</taxon>
        <taxon>Parasphingorhabdus</taxon>
    </lineage>
</organism>
<dbReference type="PANTHER" id="PTHR38041">
    <property type="entry name" value="CHORISMATE MUTASE"/>
    <property type="match status" value="1"/>
</dbReference>
<dbReference type="Pfam" id="PF01817">
    <property type="entry name" value="CM_2"/>
    <property type="match status" value="1"/>
</dbReference>
<proteinExistence type="predicted"/>
<dbReference type="RefSeq" id="WP_207987775.1">
    <property type="nucleotide sequence ID" value="NZ_CP071794.1"/>
</dbReference>
<dbReference type="Gene3D" id="1.20.59.10">
    <property type="entry name" value="Chorismate mutase"/>
    <property type="match status" value="1"/>
</dbReference>
<dbReference type="InterPro" id="IPR051331">
    <property type="entry name" value="Chorismate_mutase-related"/>
</dbReference>
<evidence type="ECO:0000256" key="2">
    <source>
        <dbReference type="ARBA" id="ARBA00023235"/>
    </source>
</evidence>
<dbReference type="InterPro" id="IPR036979">
    <property type="entry name" value="CM_dom_sf"/>
</dbReference>
<dbReference type="InterPro" id="IPR002701">
    <property type="entry name" value="CM_II_prokaryot"/>
</dbReference>
<protein>
    <recommendedName>
        <fullName evidence="1">chorismate mutase</fullName>
        <ecNumber evidence="1">5.4.99.5</ecNumber>
    </recommendedName>
</protein>
<evidence type="ECO:0000313" key="5">
    <source>
        <dbReference type="Proteomes" id="UP000663923"/>
    </source>
</evidence>
<dbReference type="PROSITE" id="PS51168">
    <property type="entry name" value="CHORISMATE_MUT_2"/>
    <property type="match status" value="1"/>
</dbReference>
<evidence type="ECO:0000259" key="3">
    <source>
        <dbReference type="PROSITE" id="PS51168"/>
    </source>
</evidence>
<dbReference type="Proteomes" id="UP000663923">
    <property type="component" value="Chromosome"/>
</dbReference>
<dbReference type="SMART" id="SM00830">
    <property type="entry name" value="CM_2"/>
    <property type="match status" value="1"/>
</dbReference>
<reference evidence="4 5" key="1">
    <citation type="submission" date="2021-03" db="EMBL/GenBank/DDBJ databases">
        <title>Complete genome of Parasphingorhabdus_sp.JHSY0214.</title>
        <authorList>
            <person name="Yoo J.H."/>
            <person name="Bae J.W."/>
        </authorList>
    </citation>
    <scope>NUCLEOTIDE SEQUENCE [LARGE SCALE GENOMIC DNA]</scope>
    <source>
        <strain evidence="4 5">JHSY0214</strain>
    </source>
</reference>
<dbReference type="InterPro" id="IPR036263">
    <property type="entry name" value="Chorismate_II_sf"/>
</dbReference>
<dbReference type="EMBL" id="CP071794">
    <property type="protein sequence ID" value="QTD55951.1"/>
    <property type="molecule type" value="Genomic_DNA"/>
</dbReference>
<name>A0ABX7T338_9SPHN</name>
<feature type="domain" description="Chorismate mutase" evidence="3">
    <location>
        <begin position="8"/>
        <end position="98"/>
    </location>
</feature>